<proteinExistence type="predicted"/>
<evidence type="ECO:0000313" key="1">
    <source>
        <dbReference type="EMBL" id="KAJ7641062.1"/>
    </source>
</evidence>
<dbReference type="Proteomes" id="UP001221142">
    <property type="component" value="Unassembled WGS sequence"/>
</dbReference>
<comment type="caution">
    <text evidence="1">The sequence shown here is derived from an EMBL/GenBank/DDBJ whole genome shotgun (WGS) entry which is preliminary data.</text>
</comment>
<organism evidence="1 2">
    <name type="scientific">Roridomyces roridus</name>
    <dbReference type="NCBI Taxonomy" id="1738132"/>
    <lineage>
        <taxon>Eukaryota</taxon>
        <taxon>Fungi</taxon>
        <taxon>Dikarya</taxon>
        <taxon>Basidiomycota</taxon>
        <taxon>Agaricomycotina</taxon>
        <taxon>Agaricomycetes</taxon>
        <taxon>Agaricomycetidae</taxon>
        <taxon>Agaricales</taxon>
        <taxon>Marasmiineae</taxon>
        <taxon>Mycenaceae</taxon>
        <taxon>Roridomyces</taxon>
    </lineage>
</organism>
<keyword evidence="2" id="KW-1185">Reference proteome</keyword>
<gene>
    <name evidence="1" type="ORF">FB45DRAFT_999896</name>
</gene>
<dbReference type="EMBL" id="JARKIF010000004">
    <property type="protein sequence ID" value="KAJ7641062.1"/>
    <property type="molecule type" value="Genomic_DNA"/>
</dbReference>
<dbReference type="AlphaFoldDB" id="A0AAD7C757"/>
<evidence type="ECO:0000313" key="2">
    <source>
        <dbReference type="Proteomes" id="UP001221142"/>
    </source>
</evidence>
<accession>A0AAD7C757</accession>
<protein>
    <submittedName>
        <fullName evidence="1">Uncharacterized protein</fullName>
    </submittedName>
</protein>
<reference evidence="1" key="1">
    <citation type="submission" date="2023-03" db="EMBL/GenBank/DDBJ databases">
        <title>Massive genome expansion in bonnet fungi (Mycena s.s.) driven by repeated elements and novel gene families across ecological guilds.</title>
        <authorList>
            <consortium name="Lawrence Berkeley National Laboratory"/>
            <person name="Harder C.B."/>
            <person name="Miyauchi S."/>
            <person name="Viragh M."/>
            <person name="Kuo A."/>
            <person name="Thoen E."/>
            <person name="Andreopoulos B."/>
            <person name="Lu D."/>
            <person name="Skrede I."/>
            <person name="Drula E."/>
            <person name="Henrissat B."/>
            <person name="Morin E."/>
            <person name="Kohler A."/>
            <person name="Barry K."/>
            <person name="LaButti K."/>
            <person name="Morin E."/>
            <person name="Salamov A."/>
            <person name="Lipzen A."/>
            <person name="Mereny Z."/>
            <person name="Hegedus B."/>
            <person name="Baldrian P."/>
            <person name="Stursova M."/>
            <person name="Weitz H."/>
            <person name="Taylor A."/>
            <person name="Grigoriev I.V."/>
            <person name="Nagy L.G."/>
            <person name="Martin F."/>
            <person name="Kauserud H."/>
        </authorList>
    </citation>
    <scope>NUCLEOTIDE SEQUENCE</scope>
    <source>
        <strain evidence="1">9284</strain>
    </source>
</reference>
<name>A0AAD7C757_9AGAR</name>
<sequence length="251" mass="27759">MDTTMLNFNVLNQLQLLPHAAGTGALTVYGNLTINIVSGSQQIHTEYHNHTITGLGPASMSANLDAIRQNDCLRDVLGILLVLNPAESAAISLVAEILGRGAEEVDAVLQVDNIAEHVRRERTKIALCDDIRSWLMDGGRADIQEYHGIVASWALSRTSSHPLAVLYAAEQWHYHVTRSRPSPQLYHVLATSMTPLRAHSYKCLPLVVQWLRNAPLVTEGLNSDRDAAIQRLEGQSKYIQPRLKKLYSLLG</sequence>